<gene>
    <name evidence="1" type="ORF">DEO27_029120</name>
</gene>
<dbReference type="EMBL" id="CP043450">
    <property type="protein sequence ID" value="QEM13907.1"/>
    <property type="molecule type" value="Genomic_DNA"/>
</dbReference>
<dbReference type="KEGG" id="mrub:DEO27_029120"/>
<dbReference type="Proteomes" id="UP000251402">
    <property type="component" value="Chromosome"/>
</dbReference>
<organism evidence="1 2">
    <name type="scientific">Mucilaginibacter rubeus</name>
    <dbReference type="NCBI Taxonomy" id="2027860"/>
    <lineage>
        <taxon>Bacteria</taxon>
        <taxon>Pseudomonadati</taxon>
        <taxon>Bacteroidota</taxon>
        <taxon>Sphingobacteriia</taxon>
        <taxon>Sphingobacteriales</taxon>
        <taxon>Sphingobacteriaceae</taxon>
        <taxon>Mucilaginibacter</taxon>
    </lineage>
</organism>
<reference evidence="1" key="1">
    <citation type="submission" date="2019-08" db="EMBL/GenBank/DDBJ databases">
        <title>Comparative genome analysis confer to the adaptation heavy metal polluted environment.</title>
        <authorList>
            <person name="Li Y."/>
        </authorList>
    </citation>
    <scope>NUCLEOTIDE SEQUENCE [LARGE SCALE GENOMIC DNA]</scope>
    <source>
        <strain evidence="1">P1</strain>
    </source>
</reference>
<name>A0A5C1I787_9SPHI</name>
<sequence>MNLHRRALGRARPGTFVASKVPKKACSRKASLRAPYAPTHLTAFALQNEQNHGLQLFCPDSPYPQLLQKLAMPPAAAHSPHCSARFHPKLICCEKHPVLIMPWVGMKDLLRQAEPLYKMRKMLRLSATQKFKTA</sequence>
<proteinExistence type="predicted"/>
<dbReference type="RefSeq" id="WP_149301888.1">
    <property type="nucleotide sequence ID" value="NZ_CP043450.1"/>
</dbReference>
<evidence type="ECO:0000313" key="1">
    <source>
        <dbReference type="EMBL" id="QEM13907.1"/>
    </source>
</evidence>
<evidence type="ECO:0000313" key="2">
    <source>
        <dbReference type="Proteomes" id="UP000251402"/>
    </source>
</evidence>
<accession>A0A5C1I787</accession>
<dbReference type="AlphaFoldDB" id="A0A5C1I787"/>
<keyword evidence="2" id="KW-1185">Reference proteome</keyword>
<protein>
    <submittedName>
        <fullName evidence="1">Uncharacterized protein</fullName>
    </submittedName>
</protein>